<dbReference type="Gene3D" id="3.40.50.300">
    <property type="entry name" value="P-loop containing nucleotide triphosphate hydrolases"/>
    <property type="match status" value="1"/>
</dbReference>
<dbReference type="AlphaFoldDB" id="A0A0A0BF14"/>
<evidence type="ECO:0000313" key="2">
    <source>
        <dbReference type="Proteomes" id="UP000029833"/>
    </source>
</evidence>
<dbReference type="RefSeq" id="WP_052103267.1">
    <property type="nucleotide sequence ID" value="NZ_AXNT01000001.1"/>
</dbReference>
<gene>
    <name evidence="1" type="ORF">Q760_00045</name>
</gene>
<dbReference type="InterPro" id="IPR027417">
    <property type="entry name" value="P-loop_NTPase"/>
</dbReference>
<comment type="caution">
    <text evidence="1">The sequence shown here is derived from an EMBL/GenBank/DDBJ whole genome shotgun (WGS) entry which is preliminary data.</text>
</comment>
<dbReference type="STRING" id="1408250.Q760_00045"/>
<dbReference type="EMBL" id="AXNT01000001">
    <property type="protein sequence ID" value="KGM03926.1"/>
    <property type="molecule type" value="Genomic_DNA"/>
</dbReference>
<proteinExistence type="predicted"/>
<sequence>MTLLALCSASGAPGVTTTALALGWVWPLVHRERRVLVVDGDPAGSGVLPGYLHAGVVAGGGVLALAAERSRPGPDAFLDEALALDPAGSRMVLLGFTSTAQARTVTPVWEALADAARALDAAGVDVVVDAGRLGHRYEPTVLFQAADAVVAVLGSSLRAVTTTAAALRDLRASRGPGSRTTAVVVGERRPYSAREISSELGVAPLPAVAVDPWAAGALAEAGSTGWRFERSALLRSARDLAQNLRTAATTVPAAVGS</sequence>
<evidence type="ECO:0000313" key="1">
    <source>
        <dbReference type="EMBL" id="KGM03926.1"/>
    </source>
</evidence>
<evidence type="ECO:0008006" key="3">
    <source>
        <dbReference type="Google" id="ProtNLM"/>
    </source>
</evidence>
<dbReference type="SUPFAM" id="SSF52540">
    <property type="entry name" value="P-loop containing nucleoside triphosphate hydrolases"/>
    <property type="match status" value="1"/>
</dbReference>
<organism evidence="1 2">
    <name type="scientific">Cellulomonas cellasea DSM 20118</name>
    <dbReference type="NCBI Taxonomy" id="1408250"/>
    <lineage>
        <taxon>Bacteria</taxon>
        <taxon>Bacillati</taxon>
        <taxon>Actinomycetota</taxon>
        <taxon>Actinomycetes</taxon>
        <taxon>Micrococcales</taxon>
        <taxon>Cellulomonadaceae</taxon>
        <taxon>Cellulomonas</taxon>
    </lineage>
</organism>
<dbReference type="OrthoDB" id="5243870at2"/>
<name>A0A0A0BF14_9CELL</name>
<protein>
    <recommendedName>
        <fullName evidence="3">CobQ/CobB/MinD/ParA nucleotide binding domain-containing protein</fullName>
    </recommendedName>
</protein>
<keyword evidence="2" id="KW-1185">Reference proteome</keyword>
<reference evidence="1 2" key="1">
    <citation type="submission" date="2013-10" db="EMBL/GenBank/DDBJ databases">
        <authorList>
            <person name="Wang G."/>
            <person name="Zhuang W."/>
        </authorList>
    </citation>
    <scope>NUCLEOTIDE SEQUENCE [LARGE SCALE GENOMIC DNA]</scope>
    <source>
        <strain evidence="1 2">DSM 20118</strain>
    </source>
</reference>
<accession>A0A0A0BF14</accession>
<dbReference type="Proteomes" id="UP000029833">
    <property type="component" value="Unassembled WGS sequence"/>
</dbReference>